<dbReference type="Pfam" id="PF02142">
    <property type="entry name" value="MGS"/>
    <property type="match status" value="1"/>
</dbReference>
<dbReference type="EMBL" id="FMYP01000012">
    <property type="protein sequence ID" value="SDB95175.1"/>
    <property type="molecule type" value="Genomic_DNA"/>
</dbReference>
<evidence type="ECO:0000259" key="2">
    <source>
        <dbReference type="PROSITE" id="PS51855"/>
    </source>
</evidence>
<dbReference type="RefSeq" id="WP_092436409.1">
    <property type="nucleotide sequence ID" value="NZ_FMYP01000012.1"/>
</dbReference>
<feature type="domain" description="MGS-like" evidence="2">
    <location>
        <begin position="1"/>
        <end position="131"/>
    </location>
</feature>
<evidence type="ECO:0000313" key="3">
    <source>
        <dbReference type="EMBL" id="SDB95175.1"/>
    </source>
</evidence>
<protein>
    <submittedName>
        <fullName evidence="3">Methylglyoxal synthase</fullName>
    </submittedName>
</protein>
<evidence type="ECO:0000313" key="4">
    <source>
        <dbReference type="Proteomes" id="UP000199452"/>
    </source>
</evidence>
<dbReference type="STRING" id="1640674.SAMN05216323_10123"/>
<dbReference type="GO" id="GO:0005829">
    <property type="term" value="C:cytosol"/>
    <property type="evidence" value="ECO:0007669"/>
    <property type="project" value="TreeGrafter"/>
</dbReference>
<name>A0A1G6HMR3_9BACT</name>
<organism evidence="3 4">
    <name type="scientific">Williamwhitmania taraxaci</name>
    <dbReference type="NCBI Taxonomy" id="1640674"/>
    <lineage>
        <taxon>Bacteria</taxon>
        <taxon>Pseudomonadati</taxon>
        <taxon>Bacteroidota</taxon>
        <taxon>Bacteroidia</taxon>
        <taxon>Bacteroidales</taxon>
        <taxon>Williamwhitmaniaceae</taxon>
        <taxon>Williamwhitmania</taxon>
    </lineage>
</organism>
<comment type="similarity">
    <text evidence="1">Belongs to the methylglyoxal synthase family.</text>
</comment>
<reference evidence="3 4" key="1">
    <citation type="submission" date="2016-09" db="EMBL/GenBank/DDBJ databases">
        <authorList>
            <person name="Capua I."/>
            <person name="De Benedictis P."/>
            <person name="Joannis T."/>
            <person name="Lombin L.H."/>
            <person name="Cattoli G."/>
        </authorList>
    </citation>
    <scope>NUCLEOTIDE SEQUENCE [LARGE SCALE GENOMIC DNA]</scope>
    <source>
        <strain evidence="3 4">A7P-90m</strain>
    </source>
</reference>
<dbReference type="PANTHER" id="PTHR30492:SF0">
    <property type="entry name" value="METHYLGLYOXAL SYNTHASE"/>
    <property type="match status" value="1"/>
</dbReference>
<dbReference type="InterPro" id="IPR011607">
    <property type="entry name" value="MGS-like_dom"/>
</dbReference>
<dbReference type="NCBIfam" id="NF003559">
    <property type="entry name" value="PRK05234.1"/>
    <property type="match status" value="1"/>
</dbReference>
<dbReference type="InterPro" id="IPR036914">
    <property type="entry name" value="MGS-like_dom_sf"/>
</dbReference>
<dbReference type="Proteomes" id="UP000199452">
    <property type="component" value="Unassembled WGS sequence"/>
</dbReference>
<dbReference type="InterPro" id="IPR004363">
    <property type="entry name" value="Methylgl_synth"/>
</dbReference>
<accession>A0A1G6HMR3</accession>
<dbReference type="GO" id="GO:0008929">
    <property type="term" value="F:methylglyoxal synthase activity"/>
    <property type="evidence" value="ECO:0007669"/>
    <property type="project" value="InterPro"/>
</dbReference>
<dbReference type="Gene3D" id="3.40.50.1380">
    <property type="entry name" value="Methylglyoxal synthase-like domain"/>
    <property type="match status" value="1"/>
</dbReference>
<evidence type="ECO:0000256" key="1">
    <source>
        <dbReference type="ARBA" id="ARBA00006287"/>
    </source>
</evidence>
<dbReference type="OrthoDB" id="9787147at2"/>
<dbReference type="AlphaFoldDB" id="A0A1G6HMR3"/>
<proteinExistence type="inferred from homology"/>
<keyword evidence="4" id="KW-1185">Reference proteome</keyword>
<dbReference type="PANTHER" id="PTHR30492">
    <property type="entry name" value="METHYLGLYOXAL SYNTHASE"/>
    <property type="match status" value="1"/>
</dbReference>
<dbReference type="GO" id="GO:0019242">
    <property type="term" value="P:methylglyoxal biosynthetic process"/>
    <property type="evidence" value="ECO:0007669"/>
    <property type="project" value="InterPro"/>
</dbReference>
<dbReference type="PROSITE" id="PS51855">
    <property type="entry name" value="MGS"/>
    <property type="match status" value="1"/>
</dbReference>
<gene>
    <name evidence="3" type="ORF">SAMN05216323_10123</name>
</gene>
<dbReference type="SMART" id="SM00851">
    <property type="entry name" value="MGS"/>
    <property type="match status" value="1"/>
</dbReference>
<dbReference type="SUPFAM" id="SSF52335">
    <property type="entry name" value="Methylglyoxal synthase-like"/>
    <property type="match status" value="1"/>
</dbReference>
<sequence length="131" mass="14699">MKNIVVIAHDAKKNDLVEFLKERLDWIQGVNLLATGRTAEFIEAQGIAVKHLSPGLSGGYIQITEMIGRGEVDIVIFLRDHKLAQPHHEDIRRLLEQCNVHNIPLATNIASAELLILGLIKKEASERLKHK</sequence>